<evidence type="ECO:0000313" key="2">
    <source>
        <dbReference type="Proteomes" id="UP000324222"/>
    </source>
</evidence>
<evidence type="ECO:0000313" key="1">
    <source>
        <dbReference type="EMBL" id="MPC21128.1"/>
    </source>
</evidence>
<dbReference type="EMBL" id="VSRR010000945">
    <property type="protein sequence ID" value="MPC21128.1"/>
    <property type="molecule type" value="Genomic_DNA"/>
</dbReference>
<gene>
    <name evidence="1" type="ORF">E2C01_014104</name>
</gene>
<dbReference type="AlphaFoldDB" id="A0A5B7DIA0"/>
<reference evidence="1 2" key="1">
    <citation type="submission" date="2019-05" db="EMBL/GenBank/DDBJ databases">
        <title>Another draft genome of Portunus trituberculatus and its Hox gene families provides insights of decapod evolution.</title>
        <authorList>
            <person name="Jeong J.-H."/>
            <person name="Song I."/>
            <person name="Kim S."/>
            <person name="Choi T."/>
            <person name="Kim D."/>
            <person name="Ryu S."/>
            <person name="Kim W."/>
        </authorList>
    </citation>
    <scope>NUCLEOTIDE SEQUENCE [LARGE SCALE GENOMIC DNA]</scope>
    <source>
        <tissue evidence="1">Muscle</tissue>
    </source>
</reference>
<name>A0A5B7DIA0_PORTR</name>
<comment type="caution">
    <text evidence="1">The sequence shown here is derived from an EMBL/GenBank/DDBJ whole genome shotgun (WGS) entry which is preliminary data.</text>
</comment>
<dbReference type="Proteomes" id="UP000324222">
    <property type="component" value="Unassembled WGS sequence"/>
</dbReference>
<protein>
    <submittedName>
        <fullName evidence="1">Uncharacterized protein</fullName>
    </submittedName>
</protein>
<keyword evidence="2" id="KW-1185">Reference proteome</keyword>
<proteinExistence type="predicted"/>
<sequence>MFEEFVDEMELEDVSDHNMLVVECLIQGGSEVRVGVGEVFGVKERCETLERKNADEANERISREEVKRCARKQKNGEAVGLDGIPYKIYKDEFVIDNMTKELLIQRPCLPRTPILPRSLLERIRKVAPWTS</sequence>
<accession>A0A5B7DIA0</accession>
<organism evidence="1 2">
    <name type="scientific">Portunus trituberculatus</name>
    <name type="common">Swimming crab</name>
    <name type="synonym">Neptunus trituberculatus</name>
    <dbReference type="NCBI Taxonomy" id="210409"/>
    <lineage>
        <taxon>Eukaryota</taxon>
        <taxon>Metazoa</taxon>
        <taxon>Ecdysozoa</taxon>
        <taxon>Arthropoda</taxon>
        <taxon>Crustacea</taxon>
        <taxon>Multicrustacea</taxon>
        <taxon>Malacostraca</taxon>
        <taxon>Eumalacostraca</taxon>
        <taxon>Eucarida</taxon>
        <taxon>Decapoda</taxon>
        <taxon>Pleocyemata</taxon>
        <taxon>Brachyura</taxon>
        <taxon>Eubrachyura</taxon>
        <taxon>Portunoidea</taxon>
        <taxon>Portunidae</taxon>
        <taxon>Portuninae</taxon>
        <taxon>Portunus</taxon>
    </lineage>
</organism>